<dbReference type="RefSeq" id="WP_319807148.1">
    <property type="nucleotide sequence ID" value="NZ_CP107052.1"/>
</dbReference>
<evidence type="ECO:0000313" key="3">
    <source>
        <dbReference type="EMBL" id="UYH51555.1"/>
    </source>
</evidence>
<feature type="compositionally biased region" description="Low complexity" evidence="1">
    <location>
        <begin position="30"/>
        <end position="41"/>
    </location>
</feature>
<evidence type="ECO:0000313" key="4">
    <source>
        <dbReference type="Proteomes" id="UP001163831"/>
    </source>
</evidence>
<keyword evidence="2" id="KW-0732">Signal</keyword>
<feature type="compositionally biased region" description="Polar residues" evidence="1">
    <location>
        <begin position="84"/>
        <end position="116"/>
    </location>
</feature>
<proteinExistence type="predicted"/>
<sequence>MMLRLSAVTLAACGLLMASDAMAEAQTSDGGTSRSGTSRSGYHYQGKGDTFRAHAHKPPPGYQIAPSTEIEHGPDPDHDANIQRDPTTGANLSNFGTAYANSSPTARGQVGDSTGNGWVAPRGN</sequence>
<feature type="signal peptide" evidence="2">
    <location>
        <begin position="1"/>
        <end position="23"/>
    </location>
</feature>
<accession>A0ABY6GJE6</accession>
<reference evidence="3" key="1">
    <citation type="submission" date="2022-10" db="EMBL/GenBank/DDBJ databases">
        <title>Candidatus Kirkpatrella diaphorinas gen. nov., sp. nov., an uncultured endosymbiont identified in a population of Diaphorina citri from Hawaii.</title>
        <authorList>
            <person name="Henry E.M."/>
            <person name="Carlson C.R."/>
            <person name="Kuo Y.-W."/>
        </authorList>
    </citation>
    <scope>NUCLEOTIDE SEQUENCE</scope>
    <source>
        <strain evidence="3">CADCRV1</strain>
    </source>
</reference>
<keyword evidence="4" id="KW-1185">Reference proteome</keyword>
<feature type="chain" id="PRO_5046919309" evidence="2">
    <location>
        <begin position="24"/>
        <end position="124"/>
    </location>
</feature>
<name>A0ABY6GJE6_9PROT</name>
<organism evidence="3 4">
    <name type="scientific">Candidatus Kirkpatrickella diaphorinae</name>
    <dbReference type="NCBI Taxonomy" id="2984322"/>
    <lineage>
        <taxon>Bacteria</taxon>
        <taxon>Pseudomonadati</taxon>
        <taxon>Pseudomonadota</taxon>
        <taxon>Alphaproteobacteria</taxon>
        <taxon>Acetobacterales</taxon>
        <taxon>Acetobacteraceae</taxon>
        <taxon>Candidatus Kirkpatrickella</taxon>
    </lineage>
</organism>
<protein>
    <submittedName>
        <fullName evidence="3">Uncharacterized protein</fullName>
    </submittedName>
</protein>
<evidence type="ECO:0000256" key="2">
    <source>
        <dbReference type="SAM" id="SignalP"/>
    </source>
</evidence>
<dbReference type="EMBL" id="CP107052">
    <property type="protein sequence ID" value="UYH51555.1"/>
    <property type="molecule type" value="Genomic_DNA"/>
</dbReference>
<feature type="compositionally biased region" description="Basic and acidic residues" evidence="1">
    <location>
        <begin position="69"/>
        <end position="82"/>
    </location>
</feature>
<dbReference type="Proteomes" id="UP001163831">
    <property type="component" value="Chromosome"/>
</dbReference>
<evidence type="ECO:0000256" key="1">
    <source>
        <dbReference type="SAM" id="MobiDB-lite"/>
    </source>
</evidence>
<gene>
    <name evidence="3" type="ORF">N5W20_01350</name>
</gene>
<feature type="region of interest" description="Disordered" evidence="1">
    <location>
        <begin position="23"/>
        <end position="124"/>
    </location>
</feature>